<reference evidence="3 5" key="1">
    <citation type="journal article" date="2016" name="Eur. J. Clin. Microbiol. Infect. Dis.">
        <title>Whole genome sequencing as a tool for phylogenetic analysis of clinical strains of Mitis group streptococci.</title>
        <authorList>
            <person name="Rasmussen L.H."/>
            <person name="Dargis R."/>
            <person name="Hojholt K."/>
            <person name="Christensen J.J."/>
            <person name="Skovgaard O."/>
            <person name="Justesen U.S."/>
            <person name="Rosenvinge F.S."/>
            <person name="Moser C."/>
            <person name="Lukjancenko O."/>
            <person name="Rasmussen S."/>
            <person name="Nielsen X.C."/>
        </authorList>
    </citation>
    <scope>NUCLEOTIDE SEQUENCE [LARGE SCALE GENOMIC DNA]</scope>
    <source>
        <strain evidence="3 5">RH_50738_11</strain>
    </source>
</reference>
<protein>
    <submittedName>
        <fullName evidence="2">HXXEE domain-containing protein</fullName>
    </submittedName>
</protein>
<dbReference type="AlphaFoldDB" id="A0A1S9Z7Q6"/>
<accession>A0A1S9Z7Q6</accession>
<dbReference type="Proteomes" id="UP000193441">
    <property type="component" value="Unassembled WGS sequence"/>
</dbReference>
<reference evidence="3" key="3">
    <citation type="submission" date="2017-04" db="EMBL/GenBank/DDBJ databases">
        <authorList>
            <person name="Nielsen X.C."/>
            <person name="Rasmussen L.H."/>
            <person name="Hoejholt K."/>
            <person name="Rasmussen S."/>
            <person name="Christensen J.J."/>
        </authorList>
    </citation>
    <scope>NUCLEOTIDE SEQUENCE</scope>
    <source>
        <strain evidence="3">RH_50738_11</strain>
    </source>
</reference>
<feature type="transmembrane region" description="Helical" evidence="1">
    <location>
        <begin position="53"/>
        <end position="75"/>
    </location>
</feature>
<evidence type="ECO:0000256" key="1">
    <source>
        <dbReference type="SAM" id="Phobius"/>
    </source>
</evidence>
<evidence type="ECO:0000313" key="3">
    <source>
        <dbReference type="EMBL" id="ORO90361.1"/>
    </source>
</evidence>
<sequence>MAFYLWMFPLLFIFHDMEEIIGLVPWIHLNETLLAQKAPAILKIHKGITTEGFALAVFEEFIIVLSITLLAYFSQSRALELVWLGGFVAFALHLFLHIGQSILLRKYIPALITSILCFPISAYLITDIVHLWRVSTSEFFLFSLVGSGIVVINLLFALWLGKKYSAWLVHKNK</sequence>
<gene>
    <name evidence="2" type="ORF">B0179_08550</name>
    <name evidence="3" type="ORF">B7701_03820</name>
</gene>
<keyword evidence="1" id="KW-0472">Membrane</keyword>
<feature type="transmembrane region" description="Helical" evidence="1">
    <location>
        <begin position="110"/>
        <end position="133"/>
    </location>
</feature>
<dbReference type="EMBL" id="NCVE01000024">
    <property type="protein sequence ID" value="ORO90361.1"/>
    <property type="molecule type" value="Genomic_DNA"/>
</dbReference>
<keyword evidence="1" id="KW-1133">Transmembrane helix</keyword>
<dbReference type="InterPro" id="IPR025671">
    <property type="entry name" value="HXXEE"/>
</dbReference>
<name>A0A1S9Z7Q6_STRMT</name>
<keyword evidence="1" id="KW-0812">Transmembrane</keyword>
<dbReference type="Proteomes" id="UP000190872">
    <property type="component" value="Unassembled WGS sequence"/>
</dbReference>
<evidence type="ECO:0000313" key="2">
    <source>
        <dbReference type="EMBL" id="OOR79516.1"/>
    </source>
</evidence>
<dbReference type="EMBL" id="MUXS01000015">
    <property type="protein sequence ID" value="OOR79516.1"/>
    <property type="molecule type" value="Genomic_DNA"/>
</dbReference>
<reference evidence="2 4" key="2">
    <citation type="submission" date="2017-02" db="EMBL/GenBank/DDBJ databases">
        <title>Draft genome sequence of Streptococcus mitis CCUG 61082.</title>
        <authorList>
            <person name="Salva-Serra F."/>
            <person name="Engstrom-Jakobsson H."/>
            <person name="Thorell K."/>
            <person name="Jaen-Luchoro D."/>
            <person name="Gonzales-Siles L."/>
            <person name="Karlsson R."/>
            <person name="Gomila M."/>
            <person name="Yazdan S."/>
            <person name="Boulund F."/>
            <person name="Johnning A."/>
            <person name="Engstrand L."/>
            <person name="Kristiansson E."/>
            <person name="Moore E."/>
        </authorList>
    </citation>
    <scope>NUCLEOTIDE SEQUENCE [LARGE SCALE GENOMIC DNA]</scope>
    <source>
        <strain evidence="2 4">CCUG 61082</strain>
    </source>
</reference>
<dbReference type="RefSeq" id="WP_004269670.1">
    <property type="nucleotide sequence ID" value="NZ_CAMHVK010000006.1"/>
</dbReference>
<feature type="transmembrane region" description="Helical" evidence="1">
    <location>
        <begin position="81"/>
        <end position="98"/>
    </location>
</feature>
<evidence type="ECO:0000313" key="4">
    <source>
        <dbReference type="Proteomes" id="UP000190872"/>
    </source>
</evidence>
<evidence type="ECO:0000313" key="5">
    <source>
        <dbReference type="Proteomes" id="UP000193441"/>
    </source>
</evidence>
<proteinExistence type="predicted"/>
<dbReference type="Pfam" id="PF13787">
    <property type="entry name" value="HXXEE"/>
    <property type="match status" value="1"/>
</dbReference>
<comment type="caution">
    <text evidence="2">The sequence shown here is derived from an EMBL/GenBank/DDBJ whole genome shotgun (WGS) entry which is preliminary data.</text>
</comment>
<organism evidence="2 4">
    <name type="scientific">Streptococcus mitis</name>
    <dbReference type="NCBI Taxonomy" id="28037"/>
    <lineage>
        <taxon>Bacteria</taxon>
        <taxon>Bacillati</taxon>
        <taxon>Bacillota</taxon>
        <taxon>Bacilli</taxon>
        <taxon>Lactobacillales</taxon>
        <taxon>Streptococcaceae</taxon>
        <taxon>Streptococcus</taxon>
        <taxon>Streptococcus mitis group</taxon>
    </lineage>
</organism>
<feature type="transmembrane region" description="Helical" evidence="1">
    <location>
        <begin position="139"/>
        <end position="161"/>
    </location>
</feature>